<dbReference type="InterPro" id="IPR020583">
    <property type="entry name" value="Inositol_monoP_metal-BS"/>
</dbReference>
<evidence type="ECO:0000256" key="2">
    <source>
        <dbReference type="ARBA" id="ARBA00001946"/>
    </source>
</evidence>
<proteinExistence type="inferred from homology"/>
<dbReference type="InterPro" id="IPR022337">
    <property type="entry name" value="Inositol_monophosphatase_SuhB"/>
</dbReference>
<comment type="similarity">
    <text evidence="3 8">Belongs to the inositol monophosphatase superfamily.</text>
</comment>
<dbReference type="PRINTS" id="PR00377">
    <property type="entry name" value="IMPHPHTASES"/>
</dbReference>
<dbReference type="PROSITE" id="PS00630">
    <property type="entry name" value="IMP_2"/>
    <property type="match status" value="1"/>
</dbReference>
<dbReference type="GO" id="GO:0008934">
    <property type="term" value="F:inositol monophosphate 1-phosphatase activity"/>
    <property type="evidence" value="ECO:0007669"/>
    <property type="project" value="InterPro"/>
</dbReference>
<name>A0A2W4W4R7_9CYAN</name>
<dbReference type="InterPro" id="IPR033942">
    <property type="entry name" value="IMPase"/>
</dbReference>
<evidence type="ECO:0000256" key="1">
    <source>
        <dbReference type="ARBA" id="ARBA00001033"/>
    </source>
</evidence>
<feature type="binding site" evidence="7">
    <location>
        <position position="99"/>
    </location>
    <ligand>
        <name>Mg(2+)</name>
        <dbReference type="ChEBI" id="CHEBI:18420"/>
        <label>1</label>
        <note>catalytic</note>
    </ligand>
</feature>
<dbReference type="SUPFAM" id="SSF56655">
    <property type="entry name" value="Carbohydrate phosphatase"/>
    <property type="match status" value="1"/>
</dbReference>
<evidence type="ECO:0000313" key="9">
    <source>
        <dbReference type="EMBL" id="PZO39666.1"/>
    </source>
</evidence>
<keyword evidence="4 7" id="KW-0479">Metal-binding</keyword>
<gene>
    <name evidence="9" type="ORF">DCF19_13465</name>
</gene>
<dbReference type="FunFam" id="3.40.190.80:FF:000002">
    <property type="entry name" value="Inositol-1-monophosphatase"/>
    <property type="match status" value="1"/>
</dbReference>
<dbReference type="Gene3D" id="3.40.190.80">
    <property type="match status" value="1"/>
</dbReference>
<evidence type="ECO:0000313" key="10">
    <source>
        <dbReference type="Proteomes" id="UP000249467"/>
    </source>
</evidence>
<dbReference type="InterPro" id="IPR000760">
    <property type="entry name" value="Inositol_monophosphatase-like"/>
</dbReference>
<keyword evidence="6 7" id="KW-0460">Magnesium</keyword>
<protein>
    <recommendedName>
        <fullName evidence="8">Inositol-1-monophosphatase</fullName>
        <ecNumber evidence="8">3.1.3.25</ecNumber>
    </recommendedName>
</protein>
<dbReference type="GO" id="GO:0006020">
    <property type="term" value="P:inositol metabolic process"/>
    <property type="evidence" value="ECO:0007669"/>
    <property type="project" value="TreeGrafter"/>
</dbReference>
<sequence length="283" mass="30959">MTNLLASVSQEQLQNFLDIATEAACAGGAVLKSYAGNLQEKEVEEKRPGDLVTIADKESEAMVLSILQRHFPDHGILAEESGVLGNTDSRYLWAIDPLDGTTNFAHQYPFSSVSIALLIDGIPSVGAIYDPFRDEIFRAATGLGATRNRRPINVSTTTELTRSLLVTGFAYDRTRTEDNNYAEFCHFTHLTQGVRRGGSAAMDLAYVACGRLDGYWERGLSLWDLAAGVVIVREAGGIVTAYDGSEHIPKSGRLLATNGHLHKQMIEELALIKPLPFKFPFGR</sequence>
<dbReference type="EC" id="3.1.3.25" evidence="8"/>
<dbReference type="PRINTS" id="PR01959">
    <property type="entry name" value="SBIMPHPHTASE"/>
</dbReference>
<comment type="cofactor">
    <cofactor evidence="2 7 8">
        <name>Mg(2+)</name>
        <dbReference type="ChEBI" id="CHEBI:18420"/>
    </cofactor>
</comment>
<dbReference type="Gene3D" id="3.30.540.10">
    <property type="entry name" value="Fructose-1,6-Bisphosphatase, subunit A, domain 1"/>
    <property type="match status" value="1"/>
</dbReference>
<dbReference type="FunFam" id="3.30.540.10:FF:000003">
    <property type="entry name" value="Inositol-1-monophosphatase"/>
    <property type="match status" value="1"/>
</dbReference>
<feature type="binding site" evidence="7">
    <location>
        <position position="79"/>
    </location>
    <ligand>
        <name>Mg(2+)</name>
        <dbReference type="ChEBI" id="CHEBI:18420"/>
        <label>1</label>
        <note>catalytic</note>
    </ligand>
</feature>
<dbReference type="PROSITE" id="PS00629">
    <property type="entry name" value="IMP_1"/>
    <property type="match status" value="1"/>
</dbReference>
<dbReference type="PANTHER" id="PTHR20854">
    <property type="entry name" value="INOSITOL MONOPHOSPHATASE"/>
    <property type="match status" value="1"/>
</dbReference>
<dbReference type="GO" id="GO:0007165">
    <property type="term" value="P:signal transduction"/>
    <property type="evidence" value="ECO:0007669"/>
    <property type="project" value="TreeGrafter"/>
</dbReference>
<organism evidence="9 10">
    <name type="scientific">Pseudanabaena frigida</name>
    <dbReference type="NCBI Taxonomy" id="945775"/>
    <lineage>
        <taxon>Bacteria</taxon>
        <taxon>Bacillati</taxon>
        <taxon>Cyanobacteriota</taxon>
        <taxon>Cyanophyceae</taxon>
        <taxon>Pseudanabaenales</taxon>
        <taxon>Pseudanabaenaceae</taxon>
        <taxon>Pseudanabaena</taxon>
    </lineage>
</organism>
<feature type="binding site" evidence="7">
    <location>
        <position position="98"/>
    </location>
    <ligand>
        <name>Mg(2+)</name>
        <dbReference type="ChEBI" id="CHEBI:18420"/>
        <label>1</label>
        <note>catalytic</note>
    </ligand>
</feature>
<evidence type="ECO:0000256" key="8">
    <source>
        <dbReference type="RuleBase" id="RU364068"/>
    </source>
</evidence>
<dbReference type="PANTHER" id="PTHR20854:SF4">
    <property type="entry name" value="INOSITOL-1-MONOPHOSPHATASE-RELATED"/>
    <property type="match status" value="1"/>
</dbReference>
<dbReference type="Proteomes" id="UP000249467">
    <property type="component" value="Unassembled WGS sequence"/>
</dbReference>
<accession>A0A2W4W4R7</accession>
<evidence type="ECO:0000256" key="3">
    <source>
        <dbReference type="ARBA" id="ARBA00009759"/>
    </source>
</evidence>
<dbReference type="Pfam" id="PF00459">
    <property type="entry name" value="Inositol_P"/>
    <property type="match status" value="1"/>
</dbReference>
<reference evidence="9 10" key="1">
    <citation type="submission" date="2018-04" db="EMBL/GenBank/DDBJ databases">
        <authorList>
            <person name="Go L.Y."/>
            <person name="Mitchell J.A."/>
        </authorList>
    </citation>
    <scope>NUCLEOTIDE SEQUENCE [LARGE SCALE GENOMIC DNA]</scope>
    <source>
        <strain evidence="9">ULC066bin1</strain>
    </source>
</reference>
<reference evidence="9 10" key="2">
    <citation type="submission" date="2018-06" db="EMBL/GenBank/DDBJ databases">
        <title>Metagenomic assembly of (sub)arctic Cyanobacteria and their associated microbiome from non-axenic cultures.</title>
        <authorList>
            <person name="Baurain D."/>
        </authorList>
    </citation>
    <scope>NUCLEOTIDE SEQUENCE [LARGE SCALE GENOMIC DNA]</scope>
    <source>
        <strain evidence="9">ULC066bin1</strain>
    </source>
</reference>
<comment type="caution">
    <text evidence="9">The sequence shown here is derived from an EMBL/GenBank/DDBJ whole genome shotgun (WGS) entry which is preliminary data.</text>
</comment>
<dbReference type="InterPro" id="IPR020550">
    <property type="entry name" value="Inositol_monophosphatase_CS"/>
</dbReference>
<evidence type="ECO:0000256" key="4">
    <source>
        <dbReference type="ARBA" id="ARBA00022723"/>
    </source>
</evidence>
<comment type="catalytic activity">
    <reaction evidence="1 8">
        <text>a myo-inositol phosphate + H2O = myo-inositol + phosphate</text>
        <dbReference type="Rhea" id="RHEA:24056"/>
        <dbReference type="ChEBI" id="CHEBI:15377"/>
        <dbReference type="ChEBI" id="CHEBI:17268"/>
        <dbReference type="ChEBI" id="CHEBI:43474"/>
        <dbReference type="ChEBI" id="CHEBI:84139"/>
        <dbReference type="EC" id="3.1.3.25"/>
    </reaction>
</comment>
<evidence type="ECO:0000256" key="5">
    <source>
        <dbReference type="ARBA" id="ARBA00022801"/>
    </source>
</evidence>
<dbReference type="EMBL" id="QBML01000017">
    <property type="protein sequence ID" value="PZO39666.1"/>
    <property type="molecule type" value="Genomic_DNA"/>
</dbReference>
<feature type="binding site" evidence="7">
    <location>
        <position position="224"/>
    </location>
    <ligand>
        <name>Mg(2+)</name>
        <dbReference type="ChEBI" id="CHEBI:18420"/>
        <label>1</label>
        <note>catalytic</note>
    </ligand>
</feature>
<keyword evidence="5 8" id="KW-0378">Hydrolase</keyword>
<evidence type="ECO:0000256" key="7">
    <source>
        <dbReference type="PIRSR" id="PIRSR600760-2"/>
    </source>
</evidence>
<evidence type="ECO:0000256" key="6">
    <source>
        <dbReference type="ARBA" id="ARBA00022842"/>
    </source>
</evidence>
<dbReference type="AlphaFoldDB" id="A0A2W4W4R7"/>
<dbReference type="CDD" id="cd01639">
    <property type="entry name" value="IMPase"/>
    <property type="match status" value="1"/>
</dbReference>
<dbReference type="GO" id="GO:0046872">
    <property type="term" value="F:metal ion binding"/>
    <property type="evidence" value="ECO:0007669"/>
    <property type="project" value="UniProtKB-KW"/>
</dbReference>
<feature type="binding site" evidence="7">
    <location>
        <position position="96"/>
    </location>
    <ligand>
        <name>Mg(2+)</name>
        <dbReference type="ChEBI" id="CHEBI:18420"/>
        <label>1</label>
        <note>catalytic</note>
    </ligand>
</feature>
<dbReference type="GO" id="GO:0046854">
    <property type="term" value="P:phosphatidylinositol phosphate biosynthetic process"/>
    <property type="evidence" value="ECO:0007669"/>
    <property type="project" value="InterPro"/>
</dbReference>